<dbReference type="GO" id="GO:0007189">
    <property type="term" value="P:adenylate cyclase-activating G protein-coupled receptor signaling pathway"/>
    <property type="evidence" value="ECO:0007669"/>
    <property type="project" value="TreeGrafter"/>
</dbReference>
<keyword evidence="3 11" id="KW-0812">Transmembrane</keyword>
<keyword evidence="4 11" id="KW-1133">Transmembrane helix</keyword>
<dbReference type="Proteomes" id="UP000694423">
    <property type="component" value="Unplaced"/>
</dbReference>
<dbReference type="AlphaFoldDB" id="A0A8C4KGC6"/>
<dbReference type="GO" id="GO:0007204">
    <property type="term" value="P:positive regulation of cytosolic calcium ion concentration"/>
    <property type="evidence" value="ECO:0007669"/>
    <property type="project" value="TreeGrafter"/>
</dbReference>
<dbReference type="PANTHER" id="PTHR11866">
    <property type="entry name" value="G-PROTEIN COUPLED RECEPTOR FAMILY 1 MEMBER"/>
    <property type="match status" value="1"/>
</dbReference>
<evidence type="ECO:0000256" key="2">
    <source>
        <dbReference type="ARBA" id="ARBA00022475"/>
    </source>
</evidence>
<evidence type="ECO:0000256" key="10">
    <source>
        <dbReference type="SAM" id="MobiDB-lite"/>
    </source>
</evidence>
<accession>A0A8C4KGC6</accession>
<keyword evidence="9" id="KW-0807">Transducer</keyword>
<evidence type="ECO:0000256" key="9">
    <source>
        <dbReference type="ARBA" id="ARBA00023224"/>
    </source>
</evidence>
<name>A0A8C4KGC6_DRONO</name>
<dbReference type="GO" id="GO:0005886">
    <property type="term" value="C:plasma membrane"/>
    <property type="evidence" value="ECO:0007669"/>
    <property type="project" value="UniProtKB-SubCell"/>
</dbReference>
<dbReference type="GO" id="GO:0004957">
    <property type="term" value="F:prostaglandin E receptor activity"/>
    <property type="evidence" value="ECO:0007669"/>
    <property type="project" value="TreeGrafter"/>
</dbReference>
<dbReference type="Ensembl" id="ENSDNVT00000029050.1">
    <property type="protein sequence ID" value="ENSDNVP00000024064.1"/>
    <property type="gene ID" value="ENSDNVG00000016705.1"/>
</dbReference>
<reference evidence="12" key="2">
    <citation type="submission" date="2025-09" db="UniProtKB">
        <authorList>
            <consortium name="Ensembl"/>
        </authorList>
    </citation>
    <scope>IDENTIFICATION</scope>
</reference>
<dbReference type="PANTHER" id="PTHR11866:SF8">
    <property type="entry name" value="PROSTAGLANDIN E2 RECEPTOR EP2 SUBTYPE"/>
    <property type="match status" value="1"/>
</dbReference>
<evidence type="ECO:0008006" key="14">
    <source>
        <dbReference type="Google" id="ProtNLM"/>
    </source>
</evidence>
<evidence type="ECO:0000256" key="8">
    <source>
        <dbReference type="ARBA" id="ARBA00023180"/>
    </source>
</evidence>
<sequence>MAEEIDHLLLLSIITITFVVCSLPFTVSANASPPHDHDWDLLALRFLSVNSIVDPWVFAILRPPFLRLLRSALRCRPALPSRGGQRSPAGAKAKPALQLAVCGR</sequence>
<protein>
    <recommendedName>
        <fullName evidence="14">Prostaglandin E2 receptor EP2 subtype</fullName>
    </recommendedName>
</protein>
<evidence type="ECO:0000313" key="13">
    <source>
        <dbReference type="Proteomes" id="UP000694423"/>
    </source>
</evidence>
<evidence type="ECO:0000256" key="5">
    <source>
        <dbReference type="ARBA" id="ARBA00023040"/>
    </source>
</evidence>
<dbReference type="SUPFAM" id="SSF81321">
    <property type="entry name" value="Family A G protein-coupled receptor-like"/>
    <property type="match status" value="1"/>
</dbReference>
<keyword evidence="2" id="KW-1003">Cell membrane</keyword>
<dbReference type="Gene3D" id="1.20.1070.10">
    <property type="entry name" value="Rhodopsin 7-helix transmembrane proteins"/>
    <property type="match status" value="1"/>
</dbReference>
<feature type="region of interest" description="Disordered" evidence="10">
    <location>
        <begin position="79"/>
        <end position="104"/>
    </location>
</feature>
<reference evidence="12" key="1">
    <citation type="submission" date="2025-08" db="UniProtKB">
        <authorList>
            <consortium name="Ensembl"/>
        </authorList>
    </citation>
    <scope>IDENTIFICATION</scope>
</reference>
<keyword evidence="6 11" id="KW-0472">Membrane</keyword>
<keyword evidence="7" id="KW-0675">Receptor</keyword>
<dbReference type="GO" id="GO:0006954">
    <property type="term" value="P:inflammatory response"/>
    <property type="evidence" value="ECO:0007669"/>
    <property type="project" value="TreeGrafter"/>
</dbReference>
<comment type="subcellular location">
    <subcellularLocation>
        <location evidence="1">Cell membrane</location>
        <topology evidence="1">Multi-pass membrane protein</topology>
    </subcellularLocation>
</comment>
<evidence type="ECO:0000256" key="6">
    <source>
        <dbReference type="ARBA" id="ARBA00023136"/>
    </source>
</evidence>
<feature type="transmembrane region" description="Helical" evidence="11">
    <location>
        <begin position="41"/>
        <end position="61"/>
    </location>
</feature>
<dbReference type="InterPro" id="IPR008365">
    <property type="entry name" value="Prostanoid_rcpt"/>
</dbReference>
<evidence type="ECO:0000256" key="4">
    <source>
        <dbReference type="ARBA" id="ARBA00022989"/>
    </source>
</evidence>
<dbReference type="GO" id="GO:0071380">
    <property type="term" value="P:cellular response to prostaglandin E stimulus"/>
    <property type="evidence" value="ECO:0007669"/>
    <property type="project" value="TreeGrafter"/>
</dbReference>
<evidence type="ECO:0000256" key="11">
    <source>
        <dbReference type="SAM" id="Phobius"/>
    </source>
</evidence>
<organism evidence="12 13">
    <name type="scientific">Dromaius novaehollandiae</name>
    <name type="common">Emu</name>
    <dbReference type="NCBI Taxonomy" id="8790"/>
    <lineage>
        <taxon>Eukaryota</taxon>
        <taxon>Metazoa</taxon>
        <taxon>Chordata</taxon>
        <taxon>Craniata</taxon>
        <taxon>Vertebrata</taxon>
        <taxon>Euteleostomi</taxon>
        <taxon>Archelosauria</taxon>
        <taxon>Archosauria</taxon>
        <taxon>Dinosauria</taxon>
        <taxon>Saurischia</taxon>
        <taxon>Theropoda</taxon>
        <taxon>Coelurosauria</taxon>
        <taxon>Aves</taxon>
        <taxon>Palaeognathae</taxon>
        <taxon>Casuariiformes</taxon>
        <taxon>Dromaiidae</taxon>
        <taxon>Dromaius</taxon>
    </lineage>
</organism>
<proteinExistence type="predicted"/>
<keyword evidence="5" id="KW-0297">G-protein coupled receptor</keyword>
<evidence type="ECO:0000256" key="3">
    <source>
        <dbReference type="ARBA" id="ARBA00022692"/>
    </source>
</evidence>
<evidence type="ECO:0000256" key="1">
    <source>
        <dbReference type="ARBA" id="ARBA00004651"/>
    </source>
</evidence>
<evidence type="ECO:0000313" key="12">
    <source>
        <dbReference type="Ensembl" id="ENSDNVP00000024064.1"/>
    </source>
</evidence>
<keyword evidence="13" id="KW-1185">Reference proteome</keyword>
<evidence type="ECO:0000256" key="7">
    <source>
        <dbReference type="ARBA" id="ARBA00023170"/>
    </source>
</evidence>
<keyword evidence="8" id="KW-0325">Glycoprotein</keyword>